<dbReference type="HOGENOM" id="CLU_056917_4_0_9"/>
<evidence type="ECO:0000259" key="7">
    <source>
        <dbReference type="Pfam" id="PF00482"/>
    </source>
</evidence>
<proteinExistence type="predicted"/>
<evidence type="ECO:0000256" key="4">
    <source>
        <dbReference type="ARBA" id="ARBA00022989"/>
    </source>
</evidence>
<evidence type="ECO:0000256" key="3">
    <source>
        <dbReference type="ARBA" id="ARBA00022692"/>
    </source>
</evidence>
<keyword evidence="4 6" id="KW-1133">Transmembrane helix</keyword>
<feature type="transmembrane region" description="Helical" evidence="6">
    <location>
        <begin position="103"/>
        <end position="121"/>
    </location>
</feature>
<protein>
    <submittedName>
        <fullName evidence="8">Type II secretion system F domain protein</fullName>
    </submittedName>
</protein>
<evidence type="ECO:0000313" key="8">
    <source>
        <dbReference type="EMBL" id="CCP25374.1"/>
    </source>
</evidence>
<gene>
    <name evidence="8" type="ordered locus">TEPIRE1_0685</name>
</gene>
<name>L0RYR8_TEPAE</name>
<evidence type="ECO:0000256" key="6">
    <source>
        <dbReference type="SAM" id="Phobius"/>
    </source>
</evidence>
<feature type="transmembrane region" description="Helical" evidence="6">
    <location>
        <begin position="280"/>
        <end position="301"/>
    </location>
</feature>
<evidence type="ECO:0000256" key="2">
    <source>
        <dbReference type="ARBA" id="ARBA00022475"/>
    </source>
</evidence>
<dbReference type="Pfam" id="PF00482">
    <property type="entry name" value="T2SSF"/>
    <property type="match status" value="1"/>
</dbReference>
<dbReference type="PANTHER" id="PTHR35007">
    <property type="entry name" value="INTEGRAL MEMBRANE PROTEIN-RELATED"/>
    <property type="match status" value="1"/>
</dbReference>
<dbReference type="Proteomes" id="UP000010802">
    <property type="component" value="Chromosome"/>
</dbReference>
<evidence type="ECO:0000256" key="1">
    <source>
        <dbReference type="ARBA" id="ARBA00004651"/>
    </source>
</evidence>
<dbReference type="PATRIC" id="fig|1209989.3.peg.740"/>
<feature type="transmembrane region" description="Helical" evidence="6">
    <location>
        <begin position="127"/>
        <end position="147"/>
    </location>
</feature>
<dbReference type="PANTHER" id="PTHR35007:SF2">
    <property type="entry name" value="PILUS ASSEMBLE PROTEIN"/>
    <property type="match status" value="1"/>
</dbReference>
<dbReference type="OrthoDB" id="9810662at2"/>
<dbReference type="eggNOG" id="COG2064">
    <property type="taxonomic scope" value="Bacteria"/>
</dbReference>
<feature type="domain" description="Type II secretion system protein GspF" evidence="7">
    <location>
        <begin position="168"/>
        <end position="293"/>
    </location>
</feature>
<dbReference type="KEGG" id="tae:TepiRe1_0685"/>
<comment type="subcellular location">
    <subcellularLocation>
        <location evidence="1">Cell membrane</location>
        <topology evidence="1">Multi-pass membrane protein</topology>
    </subcellularLocation>
</comment>
<feature type="transmembrane region" description="Helical" evidence="6">
    <location>
        <begin position="6"/>
        <end position="25"/>
    </location>
</feature>
<reference evidence="9" key="1">
    <citation type="journal article" date="2013" name="Genome Announc.">
        <title>First genome sequence of a syntrophic acetate-oxidizing bacterium, Tepidanaerobacter acetatoxydans strain Re1.</title>
        <authorList>
            <person name="Manzoor S."/>
            <person name="Bongcam-Rudloff E."/>
            <person name="Schnurer A."/>
            <person name="Muller B."/>
        </authorList>
    </citation>
    <scope>NUCLEOTIDE SEQUENCE [LARGE SCALE GENOMIC DNA]</scope>
    <source>
        <strain evidence="9">Re1</strain>
    </source>
</reference>
<keyword evidence="2" id="KW-1003">Cell membrane</keyword>
<keyword evidence="9" id="KW-1185">Reference proteome</keyword>
<organism evidence="8 9">
    <name type="scientific">Tepidanaerobacter acetatoxydans (strain DSM 21804 / JCM 16047 / Re1)</name>
    <dbReference type="NCBI Taxonomy" id="1209989"/>
    <lineage>
        <taxon>Bacteria</taxon>
        <taxon>Bacillati</taxon>
        <taxon>Bacillota</taxon>
        <taxon>Clostridia</taxon>
        <taxon>Thermosediminibacterales</taxon>
        <taxon>Tepidanaerobacteraceae</taxon>
        <taxon>Tepidanaerobacter</taxon>
    </lineage>
</organism>
<keyword evidence="5 6" id="KW-0472">Membrane</keyword>
<dbReference type="STRING" id="1209989.TepRe1_0629"/>
<keyword evidence="3 6" id="KW-0812">Transmembrane</keyword>
<sequence>MNTLFAWSGALLVYCLIYMTFTTIFSKKITMQQRLDEKSKAGNRQVENDELNKPFEERFVKPTLGRIISFFAVLIPVNAASEERLNQQLKQAEIRMGAREYQAAVLLFTFVCVVGMVLYSTMLGLSVSLRILFGMLGIYAGLVLSRFDLKRNIIKRKTAIYHQLPDTLDLLSVSVSAGLGFDQALSYVVEHMEGPLIQELDTTQREISMGIPRKEALERLAARCECDEIYIFVGAINQADELGASIKNVMETQAAAIRLTHKQNVEEQAQKLSVKMMVPMVLFILPVTFIIILGPAIPSVISALKGV</sequence>
<dbReference type="InterPro" id="IPR018076">
    <property type="entry name" value="T2SS_GspF_dom"/>
</dbReference>
<accession>L0RYR8</accession>
<dbReference type="RefSeq" id="WP_015294998.1">
    <property type="nucleotide sequence ID" value="NC_019954.2"/>
</dbReference>
<evidence type="ECO:0000256" key="5">
    <source>
        <dbReference type="ARBA" id="ARBA00023136"/>
    </source>
</evidence>
<dbReference type="EMBL" id="HF563609">
    <property type="protein sequence ID" value="CCP25374.1"/>
    <property type="molecule type" value="Genomic_DNA"/>
</dbReference>
<evidence type="ECO:0000313" key="9">
    <source>
        <dbReference type="Proteomes" id="UP000010802"/>
    </source>
</evidence>
<dbReference type="AlphaFoldDB" id="L0RYR8"/>
<dbReference type="GO" id="GO:0005886">
    <property type="term" value="C:plasma membrane"/>
    <property type="evidence" value="ECO:0007669"/>
    <property type="project" value="UniProtKB-SubCell"/>
</dbReference>